<feature type="compositionally biased region" description="Pro residues" evidence="1">
    <location>
        <begin position="32"/>
        <end position="50"/>
    </location>
</feature>
<sequence>MKPSFIIFVVVLIFIVLDLIEAFPSPQGKGNAPPPPPAKGKGNAPPPPPAKGKGKATPPPPAAKGKGNTPPPAAKGKNTAATAQTNNGAKGNGGANNGAKNGANNGADTNAKNADASQSPPGASSQICKTDGVKPADGTQQKVENCVSTFMGEVPSVNNMVSSLIIAPSNGQTIKANSAFQLQVKVSNLNTGFFSNATSQYYTVSQQVDKNNGNIFGHSHFTVQPIDNGNGNPPDPQNFLFFKGLNDPAKNNVLTADVVQNNAAKTPGLPAGQFRVCSMASSFTHQPVIMPVAQRGAQDDCIRIFVK</sequence>
<evidence type="ECO:0000313" key="3">
    <source>
        <dbReference type="EMBL" id="CAG8634628.1"/>
    </source>
</evidence>
<keyword evidence="4" id="KW-1185">Reference proteome</keyword>
<dbReference type="PANTHER" id="PTHR34587">
    <property type="entry name" value="VWFA DOMAIN-CONTAINING PROTEIN"/>
    <property type="match status" value="1"/>
</dbReference>
<evidence type="ECO:0000256" key="1">
    <source>
        <dbReference type="SAM" id="MobiDB-lite"/>
    </source>
</evidence>
<evidence type="ECO:0000313" key="4">
    <source>
        <dbReference type="Proteomes" id="UP000789901"/>
    </source>
</evidence>
<dbReference type="InterPro" id="IPR053216">
    <property type="entry name" value="Appressorial_penetr-assoc"/>
</dbReference>
<feature type="chain" id="PRO_5046101939" evidence="2">
    <location>
        <begin position="23"/>
        <end position="307"/>
    </location>
</feature>
<comment type="caution">
    <text evidence="3">The sequence shown here is derived from an EMBL/GenBank/DDBJ whole genome shotgun (WGS) entry which is preliminary data.</text>
</comment>
<dbReference type="PANTHER" id="PTHR34587:SF2">
    <property type="entry name" value="G-PROTEIN COUPLED RECEPTORS FAMILY 1 PROFILE DOMAIN-CONTAINING PROTEIN"/>
    <property type="match status" value="1"/>
</dbReference>
<name>A0ABN7UMP5_GIGMA</name>
<dbReference type="EMBL" id="CAJVQB010004396">
    <property type="protein sequence ID" value="CAG8634628.1"/>
    <property type="molecule type" value="Genomic_DNA"/>
</dbReference>
<feature type="region of interest" description="Disordered" evidence="1">
    <location>
        <begin position="26"/>
        <end position="140"/>
    </location>
</feature>
<feature type="signal peptide" evidence="2">
    <location>
        <begin position="1"/>
        <end position="22"/>
    </location>
</feature>
<organism evidence="3 4">
    <name type="scientific">Gigaspora margarita</name>
    <dbReference type="NCBI Taxonomy" id="4874"/>
    <lineage>
        <taxon>Eukaryota</taxon>
        <taxon>Fungi</taxon>
        <taxon>Fungi incertae sedis</taxon>
        <taxon>Mucoromycota</taxon>
        <taxon>Glomeromycotina</taxon>
        <taxon>Glomeromycetes</taxon>
        <taxon>Diversisporales</taxon>
        <taxon>Gigasporaceae</taxon>
        <taxon>Gigaspora</taxon>
    </lineage>
</organism>
<protein>
    <submittedName>
        <fullName evidence="3">15009_t:CDS:1</fullName>
    </submittedName>
</protein>
<accession>A0ABN7UMP5</accession>
<gene>
    <name evidence="3" type="ORF">GMARGA_LOCUS8520</name>
</gene>
<proteinExistence type="predicted"/>
<feature type="compositionally biased region" description="Low complexity" evidence="1">
    <location>
        <begin position="97"/>
        <end position="116"/>
    </location>
</feature>
<reference evidence="3 4" key="1">
    <citation type="submission" date="2021-06" db="EMBL/GenBank/DDBJ databases">
        <authorList>
            <person name="Kallberg Y."/>
            <person name="Tangrot J."/>
            <person name="Rosling A."/>
        </authorList>
    </citation>
    <scope>NUCLEOTIDE SEQUENCE [LARGE SCALE GENOMIC DNA]</scope>
    <source>
        <strain evidence="3 4">120-4 pot B 10/14</strain>
    </source>
</reference>
<dbReference type="Proteomes" id="UP000789901">
    <property type="component" value="Unassembled WGS sequence"/>
</dbReference>
<feature type="compositionally biased region" description="Low complexity" evidence="1">
    <location>
        <begin position="63"/>
        <end position="89"/>
    </location>
</feature>
<evidence type="ECO:0000256" key="2">
    <source>
        <dbReference type="SAM" id="SignalP"/>
    </source>
</evidence>
<feature type="compositionally biased region" description="Polar residues" evidence="1">
    <location>
        <begin position="117"/>
        <end position="128"/>
    </location>
</feature>
<keyword evidence="2" id="KW-0732">Signal</keyword>